<name>A0AAD6NK45_DREDA</name>
<sequence>MVCSPPDPPRSLLPVCEPDLAWVRSVHDPVLIDALFNTGRASRIPGHYRGCIENLSLNTVRTLIRTLLPRAGVFRMESQSSDEICDYTSYKFDTRSDDGGIEFSPLCRFGVCYHIEHLLHPTRNGADWDTSKLHVYRCRDATAAESLLKQWLEDLWPWWIPHISRKKINIGQCSFMQDVGIIYWIRDNVFLKLSIHDNDVDDNTVEEVARAIDQYLAKTSVPLQYEHTPDDIDTGTTIN</sequence>
<dbReference type="Proteomes" id="UP001221413">
    <property type="component" value="Unassembled WGS sequence"/>
</dbReference>
<evidence type="ECO:0000313" key="1">
    <source>
        <dbReference type="EMBL" id="KAJ6259703.1"/>
    </source>
</evidence>
<accession>A0AAD6NK45</accession>
<dbReference type="EMBL" id="JAQGDS010000006">
    <property type="protein sequence ID" value="KAJ6259703.1"/>
    <property type="molecule type" value="Genomic_DNA"/>
</dbReference>
<proteinExistence type="predicted"/>
<evidence type="ECO:0000313" key="2">
    <source>
        <dbReference type="Proteomes" id="UP001221413"/>
    </source>
</evidence>
<gene>
    <name evidence="1" type="ORF">Dda_5341</name>
</gene>
<keyword evidence="2" id="KW-1185">Reference proteome</keyword>
<protein>
    <submittedName>
        <fullName evidence="1">Uncharacterized protein</fullName>
    </submittedName>
</protein>
<dbReference type="AlphaFoldDB" id="A0AAD6NK45"/>
<organism evidence="1 2">
    <name type="scientific">Drechslerella dactyloides</name>
    <name type="common">Nematode-trapping fungus</name>
    <name type="synonym">Arthrobotrys dactyloides</name>
    <dbReference type="NCBI Taxonomy" id="74499"/>
    <lineage>
        <taxon>Eukaryota</taxon>
        <taxon>Fungi</taxon>
        <taxon>Dikarya</taxon>
        <taxon>Ascomycota</taxon>
        <taxon>Pezizomycotina</taxon>
        <taxon>Orbiliomycetes</taxon>
        <taxon>Orbiliales</taxon>
        <taxon>Orbiliaceae</taxon>
        <taxon>Drechslerella</taxon>
    </lineage>
</organism>
<comment type="caution">
    <text evidence="1">The sequence shown here is derived from an EMBL/GenBank/DDBJ whole genome shotgun (WGS) entry which is preliminary data.</text>
</comment>
<reference evidence="1" key="1">
    <citation type="submission" date="2023-01" db="EMBL/GenBank/DDBJ databases">
        <title>The chitinases involved in constricting ring structure development in the nematode-trapping fungus Drechslerella dactyloides.</title>
        <authorList>
            <person name="Wang R."/>
            <person name="Zhang L."/>
            <person name="Tang P."/>
            <person name="Li S."/>
            <person name="Liang L."/>
        </authorList>
    </citation>
    <scope>NUCLEOTIDE SEQUENCE</scope>
    <source>
        <strain evidence="1">YMF1.00031</strain>
    </source>
</reference>